<gene>
    <name evidence="2" type="ORF">Tel_15440</name>
</gene>
<feature type="transmembrane region" description="Helical" evidence="1">
    <location>
        <begin position="20"/>
        <end position="39"/>
    </location>
</feature>
<evidence type="ECO:0000256" key="1">
    <source>
        <dbReference type="SAM" id="Phobius"/>
    </source>
</evidence>
<keyword evidence="1" id="KW-1133">Transmembrane helix</keyword>
<organism evidence="2 3">
    <name type="scientific">Candidatus Tenderia electrophaga</name>
    <dbReference type="NCBI Taxonomy" id="1748243"/>
    <lineage>
        <taxon>Bacteria</taxon>
        <taxon>Pseudomonadati</taxon>
        <taxon>Pseudomonadota</taxon>
        <taxon>Gammaproteobacteria</taxon>
        <taxon>Candidatus Tenderiales</taxon>
        <taxon>Candidatus Tenderiaceae</taxon>
        <taxon>Candidatus Tenderia</taxon>
    </lineage>
</organism>
<dbReference type="Proteomes" id="UP000055136">
    <property type="component" value="Chromosome"/>
</dbReference>
<feature type="transmembrane region" description="Helical" evidence="1">
    <location>
        <begin position="180"/>
        <end position="196"/>
    </location>
</feature>
<keyword evidence="3" id="KW-1185">Reference proteome</keyword>
<feature type="transmembrane region" description="Helical" evidence="1">
    <location>
        <begin position="97"/>
        <end position="114"/>
    </location>
</feature>
<reference evidence="2" key="1">
    <citation type="submission" date="2015-10" db="EMBL/GenBank/DDBJ databases">
        <title>Description of Candidatus Tenderia electrophaga gen. nov, sp. nov., an Uncultivated Electroautotroph from a Biocathode Enrichment.</title>
        <authorList>
            <person name="Eddie B.J."/>
            <person name="Malanoski A.P."/>
            <person name="Wang Z."/>
            <person name="Hall R.J."/>
            <person name="Oh S.D."/>
            <person name="Heiner C."/>
            <person name="Lin B."/>
            <person name="Strycharz-Glaven S.M."/>
        </authorList>
    </citation>
    <scope>NUCLEOTIDE SEQUENCE [LARGE SCALE GENOMIC DNA]</scope>
    <source>
        <strain evidence="2">NRL1</strain>
    </source>
</reference>
<dbReference type="AlphaFoldDB" id="A0A0S2TH03"/>
<protein>
    <submittedName>
        <fullName evidence="2">Uncharacterized protein</fullName>
    </submittedName>
</protein>
<feature type="transmembrane region" description="Helical" evidence="1">
    <location>
        <begin position="46"/>
        <end position="66"/>
    </location>
</feature>
<feature type="transmembrane region" description="Helical" evidence="1">
    <location>
        <begin position="72"/>
        <end position="90"/>
    </location>
</feature>
<dbReference type="EMBL" id="CP013099">
    <property type="protein sequence ID" value="ALP54426.1"/>
    <property type="molecule type" value="Genomic_DNA"/>
</dbReference>
<sequence>MPTAEQILVSLGDITSQWHGVAVGWHVYFAVVALIIVAGMRPSRRLMGLLLSLPMFSVSALAWHAANPFNTLVFALAGAALIAVALWRLFGVLRLSRGWPAVAGALLFAFGWVYPHFLDGASWYTYLYAAPVGLVPCPTLSMIIGLSLLLEGLASRAWMWLLALIGGFYGVFGALHLQVVLDWVLLAGATALLLYAKSAPRPRF</sequence>
<accession>A0A0S2TH03</accession>
<keyword evidence="1" id="KW-0472">Membrane</keyword>
<dbReference type="KEGG" id="tee:Tel_15440"/>
<evidence type="ECO:0000313" key="3">
    <source>
        <dbReference type="Proteomes" id="UP000055136"/>
    </source>
</evidence>
<feature type="transmembrane region" description="Helical" evidence="1">
    <location>
        <begin position="157"/>
        <end position="174"/>
    </location>
</feature>
<name>A0A0S2TH03_9GAMM</name>
<evidence type="ECO:0000313" key="2">
    <source>
        <dbReference type="EMBL" id="ALP54426.1"/>
    </source>
</evidence>
<dbReference type="STRING" id="1748243.Tel_15440"/>
<proteinExistence type="predicted"/>
<keyword evidence="1" id="KW-0812">Transmembrane</keyword>
<feature type="transmembrane region" description="Helical" evidence="1">
    <location>
        <begin position="126"/>
        <end position="150"/>
    </location>
</feature>